<evidence type="ECO:0008006" key="5">
    <source>
        <dbReference type="Google" id="ProtNLM"/>
    </source>
</evidence>
<dbReference type="GeneID" id="19157666"/>
<proteinExistence type="predicted"/>
<dbReference type="eggNOG" id="ENOG502RZYG">
    <property type="taxonomic scope" value="Eukaryota"/>
</dbReference>
<evidence type="ECO:0000313" key="3">
    <source>
        <dbReference type="EMBL" id="EXJ94373.1"/>
    </source>
</evidence>
<accession>W9YPC3</accession>
<dbReference type="Proteomes" id="UP000019484">
    <property type="component" value="Unassembled WGS sequence"/>
</dbReference>
<evidence type="ECO:0000256" key="1">
    <source>
        <dbReference type="SAM" id="MobiDB-lite"/>
    </source>
</evidence>
<dbReference type="STRING" id="1182541.W9YPC3"/>
<dbReference type="HOGENOM" id="CLU_032571_3_1_1"/>
<evidence type="ECO:0000256" key="2">
    <source>
        <dbReference type="SAM" id="SignalP"/>
    </source>
</evidence>
<feature type="region of interest" description="Disordered" evidence="1">
    <location>
        <begin position="330"/>
        <end position="362"/>
    </location>
</feature>
<reference evidence="3 4" key="1">
    <citation type="submission" date="2013-03" db="EMBL/GenBank/DDBJ databases">
        <title>The Genome Sequence of Capronia coronata CBS 617.96.</title>
        <authorList>
            <consortium name="The Broad Institute Genomics Platform"/>
            <person name="Cuomo C."/>
            <person name="de Hoog S."/>
            <person name="Gorbushina A."/>
            <person name="Walker B."/>
            <person name="Young S.K."/>
            <person name="Zeng Q."/>
            <person name="Gargeya S."/>
            <person name="Fitzgerald M."/>
            <person name="Haas B."/>
            <person name="Abouelleil A."/>
            <person name="Allen A.W."/>
            <person name="Alvarado L."/>
            <person name="Arachchi H.M."/>
            <person name="Berlin A.M."/>
            <person name="Chapman S.B."/>
            <person name="Gainer-Dewar J."/>
            <person name="Goldberg J."/>
            <person name="Griggs A."/>
            <person name="Gujja S."/>
            <person name="Hansen M."/>
            <person name="Howarth C."/>
            <person name="Imamovic A."/>
            <person name="Ireland A."/>
            <person name="Larimer J."/>
            <person name="McCowan C."/>
            <person name="Murphy C."/>
            <person name="Pearson M."/>
            <person name="Poon T.W."/>
            <person name="Priest M."/>
            <person name="Roberts A."/>
            <person name="Saif S."/>
            <person name="Shea T."/>
            <person name="Sisk P."/>
            <person name="Sykes S."/>
            <person name="Wortman J."/>
            <person name="Nusbaum C."/>
            <person name="Birren B."/>
        </authorList>
    </citation>
    <scope>NUCLEOTIDE SEQUENCE [LARGE SCALE GENOMIC DNA]</scope>
    <source>
        <strain evidence="3 4">CBS 617.96</strain>
    </source>
</reference>
<organism evidence="3 4">
    <name type="scientific">Capronia coronata CBS 617.96</name>
    <dbReference type="NCBI Taxonomy" id="1182541"/>
    <lineage>
        <taxon>Eukaryota</taxon>
        <taxon>Fungi</taxon>
        <taxon>Dikarya</taxon>
        <taxon>Ascomycota</taxon>
        <taxon>Pezizomycotina</taxon>
        <taxon>Eurotiomycetes</taxon>
        <taxon>Chaetothyriomycetidae</taxon>
        <taxon>Chaetothyriales</taxon>
        <taxon>Herpotrichiellaceae</taxon>
        <taxon>Capronia</taxon>
    </lineage>
</organism>
<dbReference type="AlphaFoldDB" id="W9YPC3"/>
<feature type="region of interest" description="Disordered" evidence="1">
    <location>
        <begin position="391"/>
        <end position="433"/>
    </location>
</feature>
<feature type="signal peptide" evidence="2">
    <location>
        <begin position="1"/>
        <end position="24"/>
    </location>
</feature>
<dbReference type="Gene3D" id="2.70.50.70">
    <property type="match status" value="1"/>
</dbReference>
<comment type="caution">
    <text evidence="3">The sequence shown here is derived from an EMBL/GenBank/DDBJ whole genome shotgun (WGS) entry which is preliminary data.</text>
</comment>
<feature type="region of interest" description="Disordered" evidence="1">
    <location>
        <begin position="242"/>
        <end position="273"/>
    </location>
</feature>
<gene>
    <name evidence="3" type="ORF">A1O1_02767</name>
</gene>
<keyword evidence="4" id="KW-1185">Reference proteome</keyword>
<sequence length="528" mass="55233">MSPLPRKSLLIASLLTWLPVCIHAHMQLSWPYPLRSPLDPDVPYYEKDYSMTSPLLPDGSDYSCKHYTKDYADTNVTKATYVAGGTYDMWLNGTATHDGGSCQLSLSYDNGATFKVIKSIIGGCPIVRTYDFTIPEYAPASDTALLSWSWFNLEGNREFYQNCARVKIVSNQAQRYRRTPFKRQTSMNDLPDIFTCNIGNGCQTIEGEDVIFPNPGNDVVYGQDAITPHSGIGYTISGAPATSTASTTPATAGLSDSPTTAAATSTSSGFPSALVTTTTGTPLETTTSQPPFPIANTTITTGLPSGTGLPDPSGPILTLTGSITYFTPTSTSSLSTATMTGTSTEPSLLTESSTPSSTESSTSSLLSSIFMPSFLSSILSPTETTSIPTTFITLTTSPPSSEPSTSSPMSISTPTSTSTTTSAPSAPSASATSSCVPGTFECNSLTTFSQCVSTSSSSTTYVYMGSVAAGMQCVNGQFVRESSGTCTPSGSIFCNGENAFYLCDQGGLVDMGPVAPGTACRNGVIGFA</sequence>
<dbReference type="OrthoDB" id="2342176at2759"/>
<dbReference type="PANTHER" id="PTHR36182:SF1">
    <property type="entry name" value="PROTEIN, PUTATIVE (AFU_ORTHOLOGUE AFUA_6G10930)-RELATED"/>
    <property type="match status" value="1"/>
</dbReference>
<feature type="chain" id="PRO_5004935081" description="DNA-directed RNA polymerase" evidence="2">
    <location>
        <begin position="25"/>
        <end position="528"/>
    </location>
</feature>
<protein>
    <recommendedName>
        <fullName evidence="5">DNA-directed RNA polymerase</fullName>
    </recommendedName>
</protein>
<dbReference type="RefSeq" id="XP_007721867.1">
    <property type="nucleotide sequence ID" value="XM_007723677.1"/>
</dbReference>
<dbReference type="PANTHER" id="PTHR36182">
    <property type="entry name" value="PROTEIN, PUTATIVE (AFU_ORTHOLOGUE AFUA_6G10930)-RELATED"/>
    <property type="match status" value="1"/>
</dbReference>
<dbReference type="EMBL" id="AMWN01000002">
    <property type="protein sequence ID" value="EXJ94373.1"/>
    <property type="molecule type" value="Genomic_DNA"/>
</dbReference>
<evidence type="ECO:0000313" key="4">
    <source>
        <dbReference type="Proteomes" id="UP000019484"/>
    </source>
</evidence>
<keyword evidence="2" id="KW-0732">Signal</keyword>
<name>W9YPC3_9EURO</name>